<dbReference type="STRING" id="519442.Huta_1859"/>
<keyword evidence="2" id="KW-1133">Transmembrane helix</keyword>
<dbReference type="InterPro" id="IPR055999">
    <property type="entry name" value="DUF7577"/>
</dbReference>
<evidence type="ECO:0000256" key="1">
    <source>
        <dbReference type="SAM" id="MobiDB-lite"/>
    </source>
</evidence>
<name>C7NSE2_HALUD</name>
<feature type="region of interest" description="Disordered" evidence="1">
    <location>
        <begin position="34"/>
        <end position="60"/>
    </location>
</feature>
<dbReference type="AlphaFoldDB" id="C7NSE2"/>
<dbReference type="GeneID" id="8384150"/>
<gene>
    <name evidence="4" type="ordered locus">Huta_1859</name>
</gene>
<evidence type="ECO:0000313" key="4">
    <source>
        <dbReference type="EMBL" id="ACV12029.1"/>
    </source>
</evidence>
<reference evidence="4 5" key="1">
    <citation type="journal article" date="2009" name="Stand. Genomic Sci.">
        <title>Complete genome sequence of Halorhabdus utahensis type strain (AX-2).</title>
        <authorList>
            <person name="Anderson I."/>
            <person name="Tindall B.J."/>
            <person name="Pomrenke H."/>
            <person name="Goker M."/>
            <person name="Lapidus A."/>
            <person name="Nolan M."/>
            <person name="Copeland A."/>
            <person name="Glavina Del Rio T."/>
            <person name="Chen F."/>
            <person name="Tice H."/>
            <person name="Cheng J.F."/>
            <person name="Lucas S."/>
            <person name="Chertkov O."/>
            <person name="Bruce D."/>
            <person name="Brettin T."/>
            <person name="Detter J.C."/>
            <person name="Han C."/>
            <person name="Goodwin L."/>
            <person name="Land M."/>
            <person name="Hauser L."/>
            <person name="Chang Y.J."/>
            <person name="Jeffries C.D."/>
            <person name="Pitluck S."/>
            <person name="Pati A."/>
            <person name="Mavromatis K."/>
            <person name="Ivanova N."/>
            <person name="Ovchinnikova G."/>
            <person name="Chen A."/>
            <person name="Palaniappan K."/>
            <person name="Chain P."/>
            <person name="Rohde M."/>
            <person name="Bristow J."/>
            <person name="Eisen J.A."/>
            <person name="Markowitz V."/>
            <person name="Hugenholtz P."/>
            <person name="Kyrpides N.C."/>
            <person name="Klenk H.P."/>
        </authorList>
    </citation>
    <scope>NUCLEOTIDE SEQUENCE [LARGE SCALE GENOMIC DNA]</scope>
    <source>
        <strain evidence="5">DSM 12940 / JCM 11049 / AX-2</strain>
    </source>
</reference>
<evidence type="ECO:0000259" key="3">
    <source>
        <dbReference type="Pfam" id="PF24463"/>
    </source>
</evidence>
<dbReference type="RefSeq" id="WP_015789601.1">
    <property type="nucleotide sequence ID" value="NC_013158.1"/>
</dbReference>
<dbReference type="KEGG" id="hut:Huta_1859"/>
<protein>
    <recommendedName>
        <fullName evidence="3">DUF7577 domain-containing protein</fullName>
    </recommendedName>
</protein>
<keyword evidence="5" id="KW-1185">Reference proteome</keyword>
<dbReference type="eggNOG" id="arCOG04741">
    <property type="taxonomic scope" value="Archaea"/>
</dbReference>
<evidence type="ECO:0000313" key="5">
    <source>
        <dbReference type="Proteomes" id="UP000002071"/>
    </source>
</evidence>
<dbReference type="Pfam" id="PF24463">
    <property type="entry name" value="DUF7577"/>
    <property type="match status" value="1"/>
</dbReference>
<keyword evidence="2" id="KW-0812">Transmembrane</keyword>
<dbReference type="HOGENOM" id="CLU_175248_0_0_2"/>
<dbReference type="Proteomes" id="UP000002071">
    <property type="component" value="Chromosome"/>
</dbReference>
<sequence>MTPVWGWIVAYILGFLLFQLLIYWYLGEDGTSIERTTPDSTEQERGPRPSIETRDTDEGDVGETVRCRHCGAANEFHPSYRFCRVCAREYR</sequence>
<keyword evidence="2" id="KW-0472">Membrane</keyword>
<dbReference type="EMBL" id="CP001687">
    <property type="protein sequence ID" value="ACV12029.1"/>
    <property type="molecule type" value="Genomic_DNA"/>
</dbReference>
<feature type="compositionally biased region" description="Basic and acidic residues" evidence="1">
    <location>
        <begin position="42"/>
        <end position="56"/>
    </location>
</feature>
<dbReference type="OrthoDB" id="330661at2157"/>
<proteinExistence type="predicted"/>
<feature type="domain" description="DUF7577" evidence="3">
    <location>
        <begin position="63"/>
        <end position="91"/>
    </location>
</feature>
<organism evidence="4 5">
    <name type="scientific">Halorhabdus utahensis (strain DSM 12940 / JCM 11049 / AX-2)</name>
    <dbReference type="NCBI Taxonomy" id="519442"/>
    <lineage>
        <taxon>Archaea</taxon>
        <taxon>Methanobacteriati</taxon>
        <taxon>Methanobacteriota</taxon>
        <taxon>Stenosarchaea group</taxon>
        <taxon>Halobacteria</taxon>
        <taxon>Halobacteriales</taxon>
        <taxon>Haloarculaceae</taxon>
        <taxon>Halorhabdus</taxon>
    </lineage>
</organism>
<accession>C7NSE2</accession>
<evidence type="ECO:0000256" key="2">
    <source>
        <dbReference type="SAM" id="Phobius"/>
    </source>
</evidence>
<feature type="transmembrane region" description="Helical" evidence="2">
    <location>
        <begin position="6"/>
        <end position="26"/>
    </location>
</feature>